<proteinExistence type="inferred from homology"/>
<dbReference type="InterPro" id="IPR002110">
    <property type="entry name" value="Ankyrin_rpt"/>
</dbReference>
<dbReference type="PANTHER" id="PTHR44329">
    <property type="entry name" value="SERINE/THREONINE-PROTEIN KINASE TNNI3K-RELATED"/>
    <property type="match status" value="1"/>
</dbReference>
<sequence>MESNTSSFELIETQSSALSWVTRLSRTRISSIDSIGLSSASSLRLQGLDDVLKTIQKLQLPRYSDEEVERAETVGQGETYIVERCIVGKRVLAIKMLKISNVSNDTTKFLRRLNSVLLELRIMHHKPLRAHPNILNLVAYGWSNQQNRILPYILVEYSFCGTFRDYLQSNNLKLRHKEILLGDVALGTAALHCACIVHGDLKLENVLIFHSWDRPSGVVAKLADFGHSLLLLATDKDRPPPRYDGTPLYNAPEVSTQQSDRLGCSQLYKCDVWTFGLLAWEALLDGDRYIDHLPTRKEAPETSRSLLSSHEFSSLLELAKSAVPPTPGTLQGPFFRGLFNLTLKIDSASRTSDLAALPVVSQWHNNSSAKLDANLALHSGTSDWSFETRQAMESAWELALCHFLEFGTPQNLQLAAEFAKKAQGYDQILTSLTTVLIPDSLQNTCNTEWYNSIVVSAFCTTPSLVRDKSISFNLGNIKSKQIRFPNYTEFSSWILSNSERLDLSTRSVWINDLDKPLDVADTLILFRDLSLLMTLSTKLSSKSRRNLDAAGLAPNSNQTPLVHAIRTGLVGAALALLKQGESPQARCIDGTNAFHWLFLLGDSVRSFTREKLTPYIDDPALHAPSHTVNVLHKQWPLQLLGTPIAFAIASRSKDAVLALLELGADPKALVYHLGQFGETDHRSHWNSLHLAIKYHLPDVLDVLLGYLSSGFPKSSVPYACALSFSSPVERRAIHGKDQKKNLMDTIRKIQDTKDTLAQAVGFQAKQKLRFATSSGVSPLMQAIDFNDTAVVSALVEADPLLAEHVLGGPQDKQKYTYPIHFAAQLASHRNTPSSINI</sequence>
<feature type="domain" description="Protein kinase" evidence="2">
    <location>
        <begin position="68"/>
        <end position="364"/>
    </location>
</feature>
<dbReference type="InterPro" id="IPR008271">
    <property type="entry name" value="Ser/Thr_kinase_AS"/>
</dbReference>
<dbReference type="Gene3D" id="1.25.40.20">
    <property type="entry name" value="Ankyrin repeat-containing domain"/>
    <property type="match status" value="1"/>
</dbReference>
<dbReference type="InterPro" id="IPR036770">
    <property type="entry name" value="Ankyrin_rpt-contain_sf"/>
</dbReference>
<dbReference type="InterPro" id="IPR051681">
    <property type="entry name" value="Ser/Thr_Kinases-Pseudokinases"/>
</dbReference>
<evidence type="ECO:0000313" key="4">
    <source>
        <dbReference type="Proteomes" id="UP000800092"/>
    </source>
</evidence>
<dbReference type="AlphaFoldDB" id="A0A6A6H5S9"/>
<reference evidence="3" key="1">
    <citation type="journal article" date="2020" name="Stud. Mycol.">
        <title>101 Dothideomycetes genomes: a test case for predicting lifestyles and emergence of pathogens.</title>
        <authorList>
            <person name="Haridas S."/>
            <person name="Albert R."/>
            <person name="Binder M."/>
            <person name="Bloem J."/>
            <person name="Labutti K."/>
            <person name="Salamov A."/>
            <person name="Andreopoulos B."/>
            <person name="Baker S."/>
            <person name="Barry K."/>
            <person name="Bills G."/>
            <person name="Bluhm B."/>
            <person name="Cannon C."/>
            <person name="Castanera R."/>
            <person name="Culley D."/>
            <person name="Daum C."/>
            <person name="Ezra D."/>
            <person name="Gonzalez J."/>
            <person name="Henrissat B."/>
            <person name="Kuo A."/>
            <person name="Liang C."/>
            <person name="Lipzen A."/>
            <person name="Lutzoni F."/>
            <person name="Magnuson J."/>
            <person name="Mondo S."/>
            <person name="Nolan M."/>
            <person name="Ohm R."/>
            <person name="Pangilinan J."/>
            <person name="Park H.-J."/>
            <person name="Ramirez L."/>
            <person name="Alfaro M."/>
            <person name="Sun H."/>
            <person name="Tritt A."/>
            <person name="Yoshinaga Y."/>
            <person name="Zwiers L.-H."/>
            <person name="Turgeon B."/>
            <person name="Goodwin S."/>
            <person name="Spatafora J."/>
            <person name="Crous P."/>
            <person name="Grigoriev I."/>
        </authorList>
    </citation>
    <scope>NUCLEOTIDE SEQUENCE</scope>
    <source>
        <strain evidence="3">Tuck. ex Michener</strain>
    </source>
</reference>
<dbReference type="PROSITE" id="PS50011">
    <property type="entry name" value="PROTEIN_KINASE_DOM"/>
    <property type="match status" value="1"/>
</dbReference>
<accession>A0A6A6H5S9</accession>
<dbReference type="Proteomes" id="UP000800092">
    <property type="component" value="Unassembled WGS sequence"/>
</dbReference>
<dbReference type="OrthoDB" id="626167at2759"/>
<dbReference type="InterPro" id="IPR011009">
    <property type="entry name" value="Kinase-like_dom_sf"/>
</dbReference>
<dbReference type="SUPFAM" id="SSF56112">
    <property type="entry name" value="Protein kinase-like (PK-like)"/>
    <property type="match status" value="1"/>
</dbReference>
<evidence type="ECO:0000313" key="3">
    <source>
        <dbReference type="EMBL" id="KAF2233297.1"/>
    </source>
</evidence>
<dbReference type="Gene3D" id="1.10.510.10">
    <property type="entry name" value="Transferase(Phosphotransferase) domain 1"/>
    <property type="match status" value="1"/>
</dbReference>
<dbReference type="Pfam" id="PF00069">
    <property type="entry name" value="Pkinase"/>
    <property type="match status" value="1"/>
</dbReference>
<keyword evidence="4" id="KW-1185">Reference proteome</keyword>
<comment type="similarity">
    <text evidence="1">Belongs to the protein kinase superfamily. TKL Ser/Thr protein kinase family.</text>
</comment>
<dbReference type="SMART" id="SM00248">
    <property type="entry name" value="ANK"/>
    <property type="match status" value="4"/>
</dbReference>
<dbReference type="CDD" id="cd00180">
    <property type="entry name" value="PKc"/>
    <property type="match status" value="1"/>
</dbReference>
<protein>
    <recommendedName>
        <fullName evidence="2">Protein kinase domain-containing protein</fullName>
    </recommendedName>
</protein>
<dbReference type="GO" id="GO:0004674">
    <property type="term" value="F:protein serine/threonine kinase activity"/>
    <property type="evidence" value="ECO:0007669"/>
    <property type="project" value="TreeGrafter"/>
</dbReference>
<dbReference type="GO" id="GO:0005524">
    <property type="term" value="F:ATP binding"/>
    <property type="evidence" value="ECO:0007669"/>
    <property type="project" value="InterPro"/>
</dbReference>
<dbReference type="InterPro" id="IPR000719">
    <property type="entry name" value="Prot_kinase_dom"/>
</dbReference>
<organism evidence="3 4">
    <name type="scientific">Viridothelium virens</name>
    <name type="common">Speckled blister lichen</name>
    <name type="synonym">Trypethelium virens</name>
    <dbReference type="NCBI Taxonomy" id="1048519"/>
    <lineage>
        <taxon>Eukaryota</taxon>
        <taxon>Fungi</taxon>
        <taxon>Dikarya</taxon>
        <taxon>Ascomycota</taxon>
        <taxon>Pezizomycotina</taxon>
        <taxon>Dothideomycetes</taxon>
        <taxon>Dothideomycetes incertae sedis</taxon>
        <taxon>Trypetheliales</taxon>
        <taxon>Trypetheliaceae</taxon>
        <taxon>Viridothelium</taxon>
    </lineage>
</organism>
<dbReference type="EMBL" id="ML991808">
    <property type="protein sequence ID" value="KAF2233297.1"/>
    <property type="molecule type" value="Genomic_DNA"/>
</dbReference>
<dbReference type="SUPFAM" id="SSF48403">
    <property type="entry name" value="Ankyrin repeat"/>
    <property type="match status" value="1"/>
</dbReference>
<name>A0A6A6H5S9_VIRVR</name>
<dbReference type="SMART" id="SM00220">
    <property type="entry name" value="S_TKc"/>
    <property type="match status" value="1"/>
</dbReference>
<evidence type="ECO:0000256" key="1">
    <source>
        <dbReference type="ARBA" id="ARBA00005843"/>
    </source>
</evidence>
<dbReference type="PROSITE" id="PS00108">
    <property type="entry name" value="PROTEIN_KINASE_ST"/>
    <property type="match status" value="1"/>
</dbReference>
<gene>
    <name evidence="3" type="ORF">EV356DRAFT_533934</name>
</gene>
<evidence type="ECO:0000259" key="2">
    <source>
        <dbReference type="PROSITE" id="PS50011"/>
    </source>
</evidence>